<evidence type="ECO:0000313" key="1">
    <source>
        <dbReference type="EMBL" id="THU30779.1"/>
    </source>
</evidence>
<comment type="caution">
    <text evidence="1">The sequence shown here is derived from an EMBL/GenBank/DDBJ whole genome shotgun (WGS) entry which is preliminary data.</text>
</comment>
<proteinExistence type="predicted"/>
<name>A0A4S8H9Q3_9BACT</name>
<dbReference type="Proteomes" id="UP000306918">
    <property type="component" value="Unassembled WGS sequence"/>
</dbReference>
<dbReference type="EMBL" id="STFF01000015">
    <property type="protein sequence ID" value="THU30779.1"/>
    <property type="molecule type" value="Genomic_DNA"/>
</dbReference>
<evidence type="ECO:0000313" key="2">
    <source>
        <dbReference type="Proteomes" id="UP000306918"/>
    </source>
</evidence>
<keyword evidence="2" id="KW-1185">Reference proteome</keyword>
<accession>A0A4S8H9Q3</accession>
<dbReference type="OrthoDB" id="9814627at2"/>
<protein>
    <recommendedName>
        <fullName evidence="3">PA14 domain-containing protein</fullName>
    </recommendedName>
</protein>
<dbReference type="Gene3D" id="2.60.120.260">
    <property type="entry name" value="Galactose-binding domain-like"/>
    <property type="match status" value="1"/>
</dbReference>
<evidence type="ECO:0008006" key="3">
    <source>
        <dbReference type="Google" id="ProtNLM"/>
    </source>
</evidence>
<gene>
    <name evidence="1" type="ORF">FAM09_29710</name>
</gene>
<sequence length="2283" mass="251780">MIQLLAAKFSKPIASVFFCMFLFTLFPVRSRAANRINLGVSGPLSIPGKKMEQPWYDRISKMKRPVTRKVAELQTIKAPITTAKVVADTKEDIGGPSQPEMSTFKSAGTGNMVNLFTGDFSYNIPLMDVGGYPINIFYNGGITMEQEASWVGLGWNINPGSINRNMRGVPDDFNGEDELYQTQRMKPNKTWGVSINGDLELVGIKKKAKAKGEADSTFNISVGASMGVSFNNYLGPALDLGVKGGASFKIAGKAGSEKSSLSMGAGIGANINSRGGLTISPNVSLTAGAFKNAKDLSFGVRLGTSYNSKSGIKDLTISDQMSHNYKAVACINNNEAALSHSRGASLLGTSISFAKPSYIPAVRMPLNNEAWATRFQIGGGIWGVYGSAEIEVYRQTSEEAIPLQRKPMVGYLYYQEAVNNPHAVMDFTRLNDNEVTPNTPIISAPQYTYDVFSIQGEGTGGTIRAYRNDLGYVRDNITTSREKNVSSGGDVGIPGHYGGNFNLVKTPTVIGEWDNGNKLRQGLTFQKARQTVENVYFRNPGETTVLNAGQLSKIGGTDLVRFKLGGSNAKPTIEPELERFSASNSLVSTTSQLTNESMPRAKRTQVTTFLTAAEADVIGLDRSIKSYNSSTVLDGSNSLMYYTTSRFDLYRKRHHLSQITVTEDDGKRYVYGLPVYSIIQKDFIFSVNKSDGDSGRVEFTTGETTTLNNNKDGYLQVTQTPSYAQSFLLSGIISPDYVDISNDGITDDDLGTAIKFNYSQQSHYRWRTPLTSGTTPIAHFNAGNRTETKDDKGILSWGTRETWYLHSVESKTMIALFTLESRSDGKGSAHELSDVKANDNSLKRLKKIDLYSKADLKKYGLAGARPVKTVWFGYSYDLCAGTRDNTSGGGKLTLDSIWFTFNGQKSVKRSKYVFAYTNPGGGNPSYAINASDRWGNYKPASRNPGSLKNADYPYAVQDKGAADEDAAAWSLKKILLPSGAQLEVNYESDDYAYVQNRRACNMLTLAGLGHDSTTITDKLYGFGMLASPEVMSIMEHDYVFIQVPEPCSTKAQVYQKYLEGHQQLSFKIAVNMPKGMEYIPAYATIAGYGVYDATRIWVKMERVSGLSPLTLAALDFLRERLPGQAFPGYDVSESSGLRQIGEMLHGLLDGLKGAFKDLIKYLRSQGKAQTIQAANSFVRLNDADGFRYGGGHRVKSVTLKDNWQAMTGQFTSEYRQQYDYTTTEIFNGAVRTISSGVASYEPGIGSEENPFQSIVQVSDKLPLGPASYGAIEMPMLDAFFPAPLVGYSKVTVRSKKDNHGDSTKKSRSGIGKQVTEFYTAKDYPVFYQHTPIDPGSNKEEHKASLTKFFSKYAFDSRALSQGFLVATNDMHGKLKSQASYAEHDDNTRLNYTANFYRNTGARGLDDKYDFVSQGGAVTAGNMGIDVELMTDTREFSVKSTSFEIQGQVDMFVFIITVWLPFIWPVVSESEDTYRAVTTTKVINYHGVLDSVVVIDKGSQVSTKNLVYDAETGQLVVTRTNNEFDKPVYNVTYPAYWAYSGMGPASRNIDAVYTDINFDNGRLVTAGFDQSVFESGDELYVSDAGVDASNCGPSVIASKIWVLDLNKNNTALTVPVKDLVFMDENGNLINRNKVGFRIVRSGKRNMLTSQVAAVTLMNDPVPAATRKLTINSSSNVIQASAMECREKWQADNDMFKKLKLVFDEATCTASEIVDCNGYFEKNLNPYTKGMLGNFRTVLSRVFYGNRTETDPATATNLRLNGFLANFKLYWDFDAGNNLVPDADTLRWVWNEQATLFNSVGMELENKNALGHYTGAQYGYNKTLPIAIASNSRHNEMLYEGFEDYDYQAAVSGAPTTNPCAQRHLDLLNIPNSTIYNTDALPFSAHTGRYVLGVAAGKTASKEISVRSSVMEDYTLQFGTKTTDVLNEPGKNFIAFERDEPGPWPNGWDMQDGYFGDKMYDIMDLRIGRVPGNGYKAFVRKTQYFEAPQSGTYNLSLYAASGNFMFTAYTSAFITSIDGSYGKFFYTEPPPEAGSRNGGPGYMSGKGFQLNLCKGIYMIDVMYQVLDSEIPVIGEWPTPHLTFSYSLNGFFYPGYKKYSSLGGCSYTTPIYAKDSMLNPTFSIPAGKKMVFSAWVRETCGNADAGVPCADTAYTHNQVQLSFNTGGSGNVVLKPAGPVIEGWQRYEGYFTAPANATLMTMDLINSSSGTTYFDDIRIHPFNANMKSYAYDPVNLRLVAEMDANNYTTFYEYDEEGELIRTKIETKEGVKTINETRSSQQQRIKNF</sequence>
<reference evidence="1 2" key="1">
    <citation type="submission" date="2019-04" db="EMBL/GenBank/DDBJ databases">
        <title>Niastella caeni sp. nov., isolated from activated sludge.</title>
        <authorList>
            <person name="Sheng M."/>
        </authorList>
    </citation>
    <scope>NUCLEOTIDE SEQUENCE [LARGE SCALE GENOMIC DNA]</scope>
    <source>
        <strain evidence="1 2">HX-2-15</strain>
    </source>
</reference>
<dbReference type="RefSeq" id="WP_136580811.1">
    <property type="nucleotide sequence ID" value="NZ_STFF01000015.1"/>
</dbReference>
<organism evidence="1 2">
    <name type="scientific">Niastella caeni</name>
    <dbReference type="NCBI Taxonomy" id="2569763"/>
    <lineage>
        <taxon>Bacteria</taxon>
        <taxon>Pseudomonadati</taxon>
        <taxon>Bacteroidota</taxon>
        <taxon>Chitinophagia</taxon>
        <taxon>Chitinophagales</taxon>
        <taxon>Chitinophagaceae</taxon>
        <taxon>Niastella</taxon>
    </lineage>
</organism>